<dbReference type="InterPro" id="IPR006597">
    <property type="entry name" value="Sel1-like"/>
</dbReference>
<dbReference type="Gene3D" id="1.25.40.10">
    <property type="entry name" value="Tetratricopeptide repeat domain"/>
    <property type="match status" value="1"/>
</dbReference>
<organism evidence="2 3">
    <name type="scientific">Diversispora epigaea</name>
    <dbReference type="NCBI Taxonomy" id="1348612"/>
    <lineage>
        <taxon>Eukaryota</taxon>
        <taxon>Fungi</taxon>
        <taxon>Fungi incertae sedis</taxon>
        <taxon>Mucoromycota</taxon>
        <taxon>Glomeromycotina</taxon>
        <taxon>Glomeromycetes</taxon>
        <taxon>Diversisporales</taxon>
        <taxon>Diversisporaceae</taxon>
        <taxon>Diversispora</taxon>
    </lineage>
</organism>
<dbReference type="InterPro" id="IPR011990">
    <property type="entry name" value="TPR-like_helical_dom_sf"/>
</dbReference>
<dbReference type="STRING" id="1348612.A0A397G5Y1"/>
<accession>A0A397G5Y1</accession>
<dbReference type="EMBL" id="PQFF01000583">
    <property type="protein sequence ID" value="RHZ44303.1"/>
    <property type="molecule type" value="Genomic_DNA"/>
</dbReference>
<comment type="similarity">
    <text evidence="1">Belongs to the sel-1 family.</text>
</comment>
<dbReference type="PANTHER" id="PTHR11102">
    <property type="entry name" value="SEL-1-LIKE PROTEIN"/>
    <property type="match status" value="1"/>
</dbReference>
<proteinExistence type="inferred from homology"/>
<evidence type="ECO:0000256" key="1">
    <source>
        <dbReference type="ARBA" id="ARBA00038101"/>
    </source>
</evidence>
<evidence type="ECO:0000313" key="2">
    <source>
        <dbReference type="EMBL" id="RHZ44303.1"/>
    </source>
</evidence>
<dbReference type="SUPFAM" id="SSF81901">
    <property type="entry name" value="HCP-like"/>
    <property type="match status" value="1"/>
</dbReference>
<dbReference type="Pfam" id="PF08238">
    <property type="entry name" value="Sel1"/>
    <property type="match status" value="3"/>
</dbReference>
<reference evidence="2 3" key="1">
    <citation type="submission" date="2018-08" db="EMBL/GenBank/DDBJ databases">
        <title>Genome and evolution of the arbuscular mycorrhizal fungus Diversispora epigaea (formerly Glomus versiforme) and its bacterial endosymbionts.</title>
        <authorList>
            <person name="Sun X."/>
            <person name="Fei Z."/>
            <person name="Harrison M."/>
        </authorList>
    </citation>
    <scope>NUCLEOTIDE SEQUENCE [LARGE SCALE GENOMIC DNA]</scope>
    <source>
        <strain evidence="2 3">IT104</strain>
    </source>
</reference>
<protein>
    <submittedName>
        <fullName evidence="2">Uncharacterized protein</fullName>
    </submittedName>
</protein>
<dbReference type="PANTHER" id="PTHR11102:SF160">
    <property type="entry name" value="ERAD-ASSOCIATED E3 UBIQUITIN-PROTEIN LIGASE COMPONENT HRD3"/>
    <property type="match status" value="1"/>
</dbReference>
<comment type="caution">
    <text evidence="2">The sequence shown here is derived from an EMBL/GenBank/DDBJ whole genome shotgun (WGS) entry which is preliminary data.</text>
</comment>
<dbReference type="Proteomes" id="UP000266861">
    <property type="component" value="Unassembled WGS sequence"/>
</dbReference>
<sequence>MSCKSVLPILIGSDKQIVTTFYYFRNQKGNTHSNENKFRRYSELAENGNDNAQFKLGNCYQNGIGTTKDEEKAFQWTLNQLRETLMDKIILDIIALGPDIVMKKGLEPLKMSPMGQYNLEYYYYNGIGTTKDKEKPKRETVMDNTILDIVMEKELESQKNEEKAFQWYMKSVKGGNLLKQYNLGHSKGGNFLGQYNIEHCFTIRLEPQKIKKKHFNNT</sequence>
<name>A0A397G5Y1_9GLOM</name>
<evidence type="ECO:0000313" key="3">
    <source>
        <dbReference type="Proteomes" id="UP000266861"/>
    </source>
</evidence>
<keyword evidence="3" id="KW-1185">Reference proteome</keyword>
<gene>
    <name evidence="2" type="ORF">Glove_743g6</name>
</gene>
<dbReference type="AlphaFoldDB" id="A0A397G5Y1"/>
<dbReference type="InterPro" id="IPR050767">
    <property type="entry name" value="Sel1_AlgK"/>
</dbReference>